<dbReference type="RefSeq" id="WP_185673920.1">
    <property type="nucleotide sequence ID" value="NZ_JACHVB010000012.1"/>
</dbReference>
<evidence type="ECO:0000313" key="7">
    <source>
        <dbReference type="EMBL" id="MBC2592909.1"/>
    </source>
</evidence>
<name>A0A842H9V2_9BACT</name>
<dbReference type="Pfam" id="PF00728">
    <property type="entry name" value="Glyco_hydro_20"/>
    <property type="match status" value="1"/>
</dbReference>
<evidence type="ECO:0000256" key="2">
    <source>
        <dbReference type="ARBA" id="ARBA00006285"/>
    </source>
</evidence>
<comment type="catalytic activity">
    <reaction evidence="1">
        <text>Hydrolysis of terminal non-reducing N-acetyl-D-hexosamine residues in N-acetyl-beta-D-hexosaminides.</text>
        <dbReference type="EC" id="3.2.1.52"/>
    </reaction>
</comment>
<comment type="caution">
    <text evidence="7">The sequence shown here is derived from an EMBL/GenBank/DDBJ whole genome shotgun (WGS) entry which is preliminary data.</text>
</comment>
<evidence type="ECO:0000313" key="8">
    <source>
        <dbReference type="Proteomes" id="UP000546464"/>
    </source>
</evidence>
<evidence type="ECO:0000256" key="3">
    <source>
        <dbReference type="ARBA" id="ARBA00012663"/>
    </source>
</evidence>
<dbReference type="AlphaFoldDB" id="A0A842H9V2"/>
<feature type="domain" description="Glycoside hydrolase family 20 catalytic" evidence="6">
    <location>
        <begin position="6"/>
        <end position="242"/>
    </location>
</feature>
<evidence type="ECO:0000259" key="6">
    <source>
        <dbReference type="Pfam" id="PF00728"/>
    </source>
</evidence>
<dbReference type="PANTHER" id="PTHR22600">
    <property type="entry name" value="BETA-HEXOSAMINIDASE"/>
    <property type="match status" value="1"/>
</dbReference>
<dbReference type="SUPFAM" id="SSF51445">
    <property type="entry name" value="(Trans)glycosidases"/>
    <property type="match status" value="1"/>
</dbReference>
<dbReference type="InterPro" id="IPR015883">
    <property type="entry name" value="Glyco_hydro_20_cat"/>
</dbReference>
<proteinExistence type="inferred from homology"/>
<sequence length="483" mass="54911">MSKIHGFMIDSARCLEKREFYERLIDFCAGQGMNTLLWHFSDDQGCSLDFTGVPGIGDPHAYSGDEMRALVRYAQDRGVTLIPELETLGHSRYLTRHPAYHHLKESDDDFTAICPLHPDTRALMQKLLRELTDIFPSEYIHVGLDEVNLGGHPLTAEALRTRREVDIFAEYVRFIHGELQALGRKMIMWVDQASYDTGLLDIIPADIVIALWQYAPEVTDGLTRSVLDKGFQALLCPGLITYDQQALPGDFALPNIERMCSYQSLRGRGEILGALTTIWTPMRYLHDCLWPALRVASDAMATGSLTLVRSVRSHVEDFHGAVPHPDLVQPLCRMFELSPRRDEYLAILKAEPGSNTVAHLQQRSEDWNEVFDCLSGATGHIRRERRAYETLCKFTGWMAYLYRRGAVLAEQGPGTILDDTLAAEGRDWLAWLETVWEHERFPDDPRRHTPLFPWERNEYLLINFRHSLSACAPTPEDVALSAS</sequence>
<dbReference type="EC" id="3.2.1.52" evidence="3"/>
<evidence type="ECO:0000256" key="4">
    <source>
        <dbReference type="ARBA" id="ARBA00022801"/>
    </source>
</evidence>
<dbReference type="InterPro" id="IPR017853">
    <property type="entry name" value="GH"/>
</dbReference>
<dbReference type="GO" id="GO:0004563">
    <property type="term" value="F:beta-N-acetylhexosaminidase activity"/>
    <property type="evidence" value="ECO:0007669"/>
    <property type="project" value="UniProtKB-EC"/>
</dbReference>
<feature type="active site" description="Proton donor" evidence="5">
    <location>
        <position position="146"/>
    </location>
</feature>
<dbReference type="InterPro" id="IPR025705">
    <property type="entry name" value="Beta_hexosaminidase_sua/sub"/>
</dbReference>
<dbReference type="GO" id="GO:0016020">
    <property type="term" value="C:membrane"/>
    <property type="evidence" value="ECO:0007669"/>
    <property type="project" value="TreeGrafter"/>
</dbReference>
<organism evidence="7 8">
    <name type="scientific">Ruficoccus amylovorans</name>
    <dbReference type="NCBI Taxonomy" id="1804625"/>
    <lineage>
        <taxon>Bacteria</taxon>
        <taxon>Pseudomonadati</taxon>
        <taxon>Verrucomicrobiota</taxon>
        <taxon>Opitutia</taxon>
        <taxon>Puniceicoccales</taxon>
        <taxon>Cerasicoccaceae</taxon>
        <taxon>Ruficoccus</taxon>
    </lineage>
</organism>
<dbReference type="GO" id="GO:0030203">
    <property type="term" value="P:glycosaminoglycan metabolic process"/>
    <property type="evidence" value="ECO:0007669"/>
    <property type="project" value="TreeGrafter"/>
</dbReference>
<protein>
    <recommendedName>
        <fullName evidence="3">beta-N-acetylhexosaminidase</fullName>
        <ecNumber evidence="3">3.2.1.52</ecNumber>
    </recommendedName>
</protein>
<dbReference type="GO" id="GO:0005975">
    <property type="term" value="P:carbohydrate metabolic process"/>
    <property type="evidence" value="ECO:0007669"/>
    <property type="project" value="InterPro"/>
</dbReference>
<keyword evidence="4 7" id="KW-0378">Hydrolase</keyword>
<gene>
    <name evidence="7" type="ORF">H5P28_01420</name>
</gene>
<comment type="similarity">
    <text evidence="2">Belongs to the glycosyl hydrolase 20 family.</text>
</comment>
<dbReference type="PRINTS" id="PR00738">
    <property type="entry name" value="GLHYDRLASE20"/>
</dbReference>
<keyword evidence="8" id="KW-1185">Reference proteome</keyword>
<reference evidence="7 8" key="1">
    <citation type="submission" date="2020-07" db="EMBL/GenBank/DDBJ databases">
        <authorList>
            <person name="Feng X."/>
        </authorList>
    </citation>
    <scope>NUCLEOTIDE SEQUENCE [LARGE SCALE GENOMIC DNA]</scope>
    <source>
        <strain evidence="7 8">JCM31066</strain>
    </source>
</reference>
<evidence type="ECO:0000256" key="5">
    <source>
        <dbReference type="PIRSR" id="PIRSR625705-1"/>
    </source>
</evidence>
<dbReference type="Gene3D" id="3.20.20.80">
    <property type="entry name" value="Glycosidases"/>
    <property type="match status" value="1"/>
</dbReference>
<evidence type="ECO:0000256" key="1">
    <source>
        <dbReference type="ARBA" id="ARBA00001231"/>
    </source>
</evidence>
<accession>A0A842H9V2</accession>
<dbReference type="EMBL" id="JACHVB010000012">
    <property type="protein sequence ID" value="MBC2592909.1"/>
    <property type="molecule type" value="Genomic_DNA"/>
</dbReference>
<dbReference type="Proteomes" id="UP000546464">
    <property type="component" value="Unassembled WGS sequence"/>
</dbReference>
<dbReference type="PANTHER" id="PTHR22600:SF57">
    <property type="entry name" value="BETA-N-ACETYLHEXOSAMINIDASE"/>
    <property type="match status" value="1"/>
</dbReference>